<accession>A0ABQ6KIX1</accession>
<comment type="caution">
    <text evidence="4">The sequence shown here is derived from an EMBL/GenBank/DDBJ whole genome shotgun (WGS) entry which is preliminary data.</text>
</comment>
<dbReference type="Pfam" id="PF01070">
    <property type="entry name" value="FMN_dh"/>
    <property type="match status" value="1"/>
</dbReference>
<reference evidence="4" key="1">
    <citation type="submission" date="2023-04" db="EMBL/GenBank/DDBJ databases">
        <title>Aspergillus oryzae var. brunneus NBRC 4377.</title>
        <authorList>
            <person name="Ichikawa N."/>
            <person name="Sato H."/>
            <person name="Tonouchi N."/>
        </authorList>
    </citation>
    <scope>NUCLEOTIDE SEQUENCE</scope>
    <source>
        <strain evidence="4">NBRC 4377</strain>
    </source>
</reference>
<organism evidence="4 5">
    <name type="scientific">Aspergillus oryzae var. brunneus</name>
    <dbReference type="NCBI Taxonomy" id="332754"/>
    <lineage>
        <taxon>Eukaryota</taxon>
        <taxon>Fungi</taxon>
        <taxon>Dikarya</taxon>
        <taxon>Ascomycota</taxon>
        <taxon>Pezizomycotina</taxon>
        <taxon>Eurotiomycetes</taxon>
        <taxon>Eurotiomycetidae</taxon>
        <taxon>Eurotiales</taxon>
        <taxon>Aspergillaceae</taxon>
        <taxon>Aspergillus</taxon>
        <taxon>Aspergillus subgen. Circumdati</taxon>
    </lineage>
</organism>
<evidence type="ECO:0000256" key="1">
    <source>
        <dbReference type="ARBA" id="ARBA00001917"/>
    </source>
</evidence>
<dbReference type="EMBL" id="BSYB01000002">
    <property type="protein sequence ID" value="GMG41582.1"/>
    <property type="molecule type" value="Genomic_DNA"/>
</dbReference>
<evidence type="ECO:0000256" key="2">
    <source>
        <dbReference type="ARBA" id="ARBA00023002"/>
    </source>
</evidence>
<comment type="cofactor">
    <cofactor evidence="1">
        <name>FMN</name>
        <dbReference type="ChEBI" id="CHEBI:58210"/>
    </cofactor>
</comment>
<dbReference type="Gene3D" id="3.20.20.70">
    <property type="entry name" value="Aldolase class I"/>
    <property type="match status" value="1"/>
</dbReference>
<keyword evidence="2" id="KW-0560">Oxidoreductase</keyword>
<dbReference type="Proteomes" id="UP001165189">
    <property type="component" value="Unassembled WGS sequence"/>
</dbReference>
<evidence type="ECO:0000313" key="5">
    <source>
        <dbReference type="Proteomes" id="UP001165189"/>
    </source>
</evidence>
<dbReference type="InterPro" id="IPR013785">
    <property type="entry name" value="Aldolase_TIM"/>
</dbReference>
<dbReference type="PANTHER" id="PTHR10578">
    <property type="entry name" value="S -2-HYDROXY-ACID OXIDASE-RELATED"/>
    <property type="match status" value="1"/>
</dbReference>
<dbReference type="InterPro" id="IPR000262">
    <property type="entry name" value="FMN-dep_DH"/>
</dbReference>
<proteinExistence type="predicted"/>
<feature type="domain" description="FMN hydroxy acid dehydrogenase" evidence="3">
    <location>
        <begin position="84"/>
        <end position="158"/>
    </location>
</feature>
<evidence type="ECO:0000259" key="3">
    <source>
        <dbReference type="PROSITE" id="PS51349"/>
    </source>
</evidence>
<name>A0ABQ6KIX1_ASPOZ</name>
<dbReference type="PROSITE" id="PS51349">
    <property type="entry name" value="FMN_HYDROXY_ACID_DH_2"/>
    <property type="match status" value="1"/>
</dbReference>
<sequence length="172" mass="18655">MMMRRRLMALLENLRWDDREEPSLSFLLLTVLKNNSAVQSGHDWTSAIYKMASGITELPIAIKGIQGWEDATLCMDTAQRLATVDGGITRGADIVKAIALGARAVGLGRPFLYGVAFGEAGASKAIRILKDEIETTMAVLGLTSLDGLDSSYLSCHTNLPTYRLVPLSLLTL</sequence>
<keyword evidence="5" id="KW-1185">Reference proteome</keyword>
<dbReference type="PANTHER" id="PTHR10578:SF149">
    <property type="entry name" value="2-HYDROXYACID OXIDASE 2"/>
    <property type="match status" value="1"/>
</dbReference>
<protein>
    <submittedName>
        <fullName evidence="4">Unnamed protein product</fullName>
    </submittedName>
</protein>
<gene>
    <name evidence="4" type="ORF">Aory05_000077400</name>
</gene>
<evidence type="ECO:0000313" key="4">
    <source>
        <dbReference type="EMBL" id="GMG41582.1"/>
    </source>
</evidence>
<dbReference type="SUPFAM" id="SSF51395">
    <property type="entry name" value="FMN-linked oxidoreductases"/>
    <property type="match status" value="1"/>
</dbReference>
<dbReference type="InterPro" id="IPR037396">
    <property type="entry name" value="FMN_HAD"/>
</dbReference>